<dbReference type="PROSITE" id="PS51257">
    <property type="entry name" value="PROKAR_LIPOPROTEIN"/>
    <property type="match status" value="1"/>
</dbReference>
<evidence type="ECO:0000313" key="4">
    <source>
        <dbReference type="Proteomes" id="UP000198773"/>
    </source>
</evidence>
<feature type="chain" id="PRO_5011668029" evidence="2">
    <location>
        <begin position="31"/>
        <end position="393"/>
    </location>
</feature>
<keyword evidence="4" id="KW-1185">Reference proteome</keyword>
<proteinExistence type="predicted"/>
<sequence length="393" mass="42136">MSKTHLKLPVTGILALLMTGCGLMSSSSVAQVHENALVCENCNYVQAQQLAMQHAVPDLQCVIVGGGDVVNIDNQSCTSQPKHIVVFNAQSREAYPFEVYHAPQGVNPFEMQLHTRDRTVHPEIIAMLNTGVDEHAAFMAEAMQNAVQAGMAALQTQPLRHPSSLAIAPAALIPMASNCANDRDAAAVQLAFDTRKIASVQQYVQNEFRDNQATGIQRIKNALNFNEVRLDALSFGLSRAGFAANASLIITPETKHFTVVFNEAEDLRFFERLGVSNYPGYPQLVFNIMSRSQGGVVVGLDQDYSYIDGQALSTLTNIANSNVPIELSYCVAERLQQLNPNLHLSPPTPVGGSEGTPGGGGVGGGTGINECAVFLRRGPTGDTVVVGIIYVPC</sequence>
<evidence type="ECO:0000256" key="1">
    <source>
        <dbReference type="SAM" id="MobiDB-lite"/>
    </source>
</evidence>
<dbReference type="Proteomes" id="UP000198773">
    <property type="component" value="Unassembled WGS sequence"/>
</dbReference>
<evidence type="ECO:0000256" key="2">
    <source>
        <dbReference type="SAM" id="SignalP"/>
    </source>
</evidence>
<dbReference type="AlphaFoldDB" id="A0A1H4DBM8"/>
<gene>
    <name evidence="3" type="ORF">SAMN04488051_105161</name>
</gene>
<keyword evidence="2" id="KW-0732">Signal</keyword>
<accession>A0A1H4DBM8</accession>
<protein>
    <submittedName>
        <fullName evidence="3">Uncharacterized protein</fullName>
    </submittedName>
</protein>
<feature type="signal peptide" evidence="2">
    <location>
        <begin position="1"/>
        <end position="30"/>
    </location>
</feature>
<dbReference type="EMBL" id="FNRM01000005">
    <property type="protein sequence ID" value="SEA69916.1"/>
    <property type="molecule type" value="Genomic_DNA"/>
</dbReference>
<evidence type="ECO:0000313" key="3">
    <source>
        <dbReference type="EMBL" id="SEA69916.1"/>
    </source>
</evidence>
<reference evidence="3 4" key="1">
    <citation type="submission" date="2016-10" db="EMBL/GenBank/DDBJ databases">
        <authorList>
            <person name="de Groot N.N."/>
        </authorList>
    </citation>
    <scope>NUCLEOTIDE SEQUENCE [LARGE SCALE GENOMIC DNA]</scope>
    <source>
        <strain evidence="3 4">CGMCC 1.3430</strain>
    </source>
</reference>
<organism evidence="3 4">
    <name type="scientific">Alkalimonas amylolytica</name>
    <dbReference type="NCBI Taxonomy" id="152573"/>
    <lineage>
        <taxon>Bacteria</taxon>
        <taxon>Pseudomonadati</taxon>
        <taxon>Pseudomonadota</taxon>
        <taxon>Gammaproteobacteria</taxon>
        <taxon>Alkalimonas</taxon>
    </lineage>
</organism>
<feature type="region of interest" description="Disordered" evidence="1">
    <location>
        <begin position="342"/>
        <end position="362"/>
    </location>
</feature>
<dbReference type="RefSeq" id="WP_091342940.1">
    <property type="nucleotide sequence ID" value="NZ_FNRM01000005.1"/>
</dbReference>
<name>A0A1H4DBM8_ALKAM</name>
<feature type="compositionally biased region" description="Gly residues" evidence="1">
    <location>
        <begin position="352"/>
        <end position="362"/>
    </location>
</feature>